<accession>S0EYB7</accession>
<dbReference type="PANTHER" id="PTHR22926:SF3">
    <property type="entry name" value="UNDECAPRENYL-PHOSPHATE ALPHA-N-ACETYLGLUCOSAMINYL 1-PHOSPHATE TRANSFERASE"/>
    <property type="match status" value="1"/>
</dbReference>
<dbReference type="PANTHER" id="PTHR22926">
    <property type="entry name" value="PHOSPHO-N-ACETYLMURAMOYL-PENTAPEPTIDE-TRANSFERASE"/>
    <property type="match status" value="1"/>
</dbReference>
<organism evidence="8 9">
    <name type="scientific">Chthonomonas calidirosea (strain DSM 23976 / ICMP 18418 / T49)</name>
    <dbReference type="NCBI Taxonomy" id="1303518"/>
    <lineage>
        <taxon>Bacteria</taxon>
        <taxon>Bacillati</taxon>
        <taxon>Armatimonadota</taxon>
        <taxon>Chthonomonadia</taxon>
        <taxon>Chthonomonadales</taxon>
        <taxon>Chthonomonadaceae</taxon>
        <taxon>Chthonomonas</taxon>
    </lineage>
</organism>
<proteinExistence type="predicted"/>
<dbReference type="GO" id="GO:0005886">
    <property type="term" value="C:plasma membrane"/>
    <property type="evidence" value="ECO:0007669"/>
    <property type="project" value="UniProtKB-SubCell"/>
</dbReference>
<dbReference type="EC" id="2.7.8.-" evidence="8"/>
<dbReference type="FunCoup" id="S0EYB7">
    <property type="interactions" value="243"/>
</dbReference>
<dbReference type="GO" id="GO:0044038">
    <property type="term" value="P:cell wall macromolecule biosynthetic process"/>
    <property type="evidence" value="ECO:0007669"/>
    <property type="project" value="TreeGrafter"/>
</dbReference>
<dbReference type="GO" id="GO:0016780">
    <property type="term" value="F:phosphotransferase activity, for other substituted phosphate groups"/>
    <property type="evidence" value="ECO:0007669"/>
    <property type="project" value="InterPro"/>
</dbReference>
<evidence type="ECO:0000313" key="8">
    <source>
        <dbReference type="EMBL" id="CCW36610.1"/>
    </source>
</evidence>
<feature type="transmembrane region" description="Helical" evidence="7">
    <location>
        <begin position="178"/>
        <end position="198"/>
    </location>
</feature>
<dbReference type="OrthoDB" id="9783652at2"/>
<feature type="transmembrane region" description="Helical" evidence="7">
    <location>
        <begin position="262"/>
        <end position="283"/>
    </location>
</feature>
<feature type="transmembrane region" description="Helical" evidence="7">
    <location>
        <begin position="146"/>
        <end position="166"/>
    </location>
</feature>
<dbReference type="EMBL" id="HF951689">
    <property type="protein sequence ID" value="CCW36610.1"/>
    <property type="molecule type" value="Genomic_DNA"/>
</dbReference>
<evidence type="ECO:0000256" key="3">
    <source>
        <dbReference type="ARBA" id="ARBA00022679"/>
    </source>
</evidence>
<sequence>MLAMTAAALIALLITTWLTPKVKEWAVHRGVVDHPEARRINKTPLPRAGGIAIFIGFLIAAVLAITARQLSSGKHDWTFSIFGVLVAVTAAALLGLIDDLYDLPAKWQALALIGLGLLLFLMGVRIEGVSNPFTPINGSYNPTVNWHPIGLATSIFLTIVWVFTVVKTVDAIDGVDGLAAGVCAISAATLALMSAQLHPSDGPTLQKYDGPTLALLASAIVGACIGFLRHNHHPARIIMGTVGAWVLGTALAAISILGAFKVATAVSVIVPILVLGVPIFDYVHVVTRRVLARAPLTRADKRHLHHLLLARGWSQTQVTYFLYGLTLLLCLSAYALFQIMRAH</sequence>
<evidence type="ECO:0000256" key="1">
    <source>
        <dbReference type="ARBA" id="ARBA00004651"/>
    </source>
</evidence>
<dbReference type="STRING" id="454171.CP488_01263"/>
<feature type="transmembrane region" description="Helical" evidence="7">
    <location>
        <begin position="235"/>
        <end position="256"/>
    </location>
</feature>
<evidence type="ECO:0000256" key="2">
    <source>
        <dbReference type="ARBA" id="ARBA00022475"/>
    </source>
</evidence>
<dbReference type="PATRIC" id="fig|1303518.3.peg.2931"/>
<name>S0EYB7_CHTCT</name>
<protein>
    <submittedName>
        <fullName evidence="8">UDP-N-acetylmuramyl pentapeptide phosphotransferase/UDP-N-acetylglucosamine-1-phosphate transferase</fullName>
        <ecNumber evidence="8">2.7.8.-</ecNumber>
    </submittedName>
</protein>
<evidence type="ECO:0000256" key="6">
    <source>
        <dbReference type="ARBA" id="ARBA00023136"/>
    </source>
</evidence>
<comment type="subcellular location">
    <subcellularLocation>
        <location evidence="1">Cell membrane</location>
        <topology evidence="1">Multi-pass membrane protein</topology>
    </subcellularLocation>
</comment>
<dbReference type="GO" id="GO:0009103">
    <property type="term" value="P:lipopolysaccharide biosynthetic process"/>
    <property type="evidence" value="ECO:0007669"/>
    <property type="project" value="TreeGrafter"/>
</dbReference>
<evidence type="ECO:0000256" key="7">
    <source>
        <dbReference type="SAM" id="Phobius"/>
    </source>
</evidence>
<feature type="transmembrane region" description="Helical" evidence="7">
    <location>
        <begin position="79"/>
        <end position="97"/>
    </location>
</feature>
<dbReference type="GO" id="GO:0071555">
    <property type="term" value="P:cell wall organization"/>
    <property type="evidence" value="ECO:0007669"/>
    <property type="project" value="TreeGrafter"/>
</dbReference>
<dbReference type="InterPro" id="IPR000715">
    <property type="entry name" value="Glycosyl_transferase_4"/>
</dbReference>
<feature type="transmembrane region" description="Helical" evidence="7">
    <location>
        <begin position="48"/>
        <end position="67"/>
    </location>
</feature>
<evidence type="ECO:0000256" key="4">
    <source>
        <dbReference type="ARBA" id="ARBA00022692"/>
    </source>
</evidence>
<keyword evidence="9" id="KW-1185">Reference proteome</keyword>
<keyword evidence="3 8" id="KW-0808">Transferase</keyword>
<keyword evidence="2" id="KW-1003">Cell membrane</keyword>
<dbReference type="CDD" id="cd06853">
    <property type="entry name" value="GT_WecA_like"/>
    <property type="match status" value="1"/>
</dbReference>
<feature type="transmembrane region" description="Helical" evidence="7">
    <location>
        <begin position="320"/>
        <end position="340"/>
    </location>
</feature>
<evidence type="ECO:0000313" key="9">
    <source>
        <dbReference type="Proteomes" id="UP000014227"/>
    </source>
</evidence>
<dbReference type="RefSeq" id="WP_016484114.1">
    <property type="nucleotide sequence ID" value="NC_021487.1"/>
</dbReference>
<keyword evidence="6 7" id="KW-0472">Membrane</keyword>
<keyword evidence="4 7" id="KW-0812">Transmembrane</keyword>
<dbReference type="Proteomes" id="UP000014227">
    <property type="component" value="Chromosome I"/>
</dbReference>
<keyword evidence="5 7" id="KW-1133">Transmembrane helix</keyword>
<dbReference type="Pfam" id="PF00953">
    <property type="entry name" value="Glycos_transf_4"/>
    <property type="match status" value="1"/>
</dbReference>
<feature type="transmembrane region" description="Helical" evidence="7">
    <location>
        <begin position="210"/>
        <end position="228"/>
    </location>
</feature>
<gene>
    <name evidence="8" type="ORF">CCALI_02825</name>
</gene>
<dbReference type="AlphaFoldDB" id="S0EYB7"/>
<feature type="transmembrane region" description="Helical" evidence="7">
    <location>
        <begin position="109"/>
        <end position="126"/>
    </location>
</feature>
<evidence type="ECO:0000256" key="5">
    <source>
        <dbReference type="ARBA" id="ARBA00022989"/>
    </source>
</evidence>
<dbReference type="KEGG" id="ccz:CCALI_02825"/>
<dbReference type="InParanoid" id="S0EYB7"/>
<dbReference type="HOGENOM" id="CLU_023982_2_4_0"/>
<dbReference type="eggNOG" id="COG0472">
    <property type="taxonomic scope" value="Bacteria"/>
</dbReference>
<reference evidence="9" key="1">
    <citation type="submission" date="2013-03" db="EMBL/GenBank/DDBJ databases">
        <title>Genome sequence of Chthonomonas calidirosea, the first sequenced genome from the Armatimonadetes phylum (formally candidate division OP10).</title>
        <authorList>
            <person name="Lee K.C.Y."/>
            <person name="Morgan X.C."/>
            <person name="Dunfield P.F."/>
            <person name="Tamas I."/>
            <person name="Houghton K.M."/>
            <person name="Vyssotski M."/>
            <person name="Ryan J.L.J."/>
            <person name="Lagutin K."/>
            <person name="McDonald I.R."/>
            <person name="Stott M.B."/>
        </authorList>
    </citation>
    <scope>NUCLEOTIDE SEQUENCE [LARGE SCALE GENOMIC DNA]</scope>
    <source>
        <strain evidence="9">DSM 23976 / ICMP 18418 / T49</strain>
    </source>
</reference>